<name>A0A0B7JVQ5_BIOOC</name>
<feature type="region of interest" description="Disordered" evidence="1">
    <location>
        <begin position="255"/>
        <end position="332"/>
    </location>
</feature>
<feature type="region of interest" description="Disordered" evidence="1">
    <location>
        <begin position="1"/>
        <end position="29"/>
    </location>
</feature>
<gene>
    <name evidence="2" type="ORF">BN869_000005195_1</name>
</gene>
<dbReference type="EMBL" id="CDPU01000013">
    <property type="protein sequence ID" value="CEO49138.1"/>
    <property type="molecule type" value="Genomic_DNA"/>
</dbReference>
<evidence type="ECO:0000313" key="2">
    <source>
        <dbReference type="EMBL" id="CEO49138.1"/>
    </source>
</evidence>
<organism evidence="2">
    <name type="scientific">Bionectria ochroleuca</name>
    <name type="common">Gliocladium roseum</name>
    <dbReference type="NCBI Taxonomy" id="29856"/>
    <lineage>
        <taxon>Eukaryota</taxon>
        <taxon>Fungi</taxon>
        <taxon>Dikarya</taxon>
        <taxon>Ascomycota</taxon>
        <taxon>Pezizomycotina</taxon>
        <taxon>Sordariomycetes</taxon>
        <taxon>Hypocreomycetidae</taxon>
        <taxon>Hypocreales</taxon>
        <taxon>Bionectriaceae</taxon>
        <taxon>Clonostachys</taxon>
    </lineage>
</organism>
<feature type="compositionally biased region" description="Polar residues" evidence="1">
    <location>
        <begin position="322"/>
        <end position="332"/>
    </location>
</feature>
<dbReference type="AlphaFoldDB" id="A0A0B7JVQ5"/>
<proteinExistence type="predicted"/>
<sequence>MSRSSRDRSSSTPDEDEGIQSPAGTDHEKMMALLGTPWDAVYRLSADGSTYLKPSFLRGVPVQKINESSDYWDGNWGSLDAYIAREQEEERSKAEFKALKDLNPSKAHLAGHKLHSDNVSKQRKIREMFGGNAIPHPNQLVSKHHLPFEGLCEQELMYKIGCKLSDLESLKSRRQLTMEPWDFFRWRVGVTMEKKILIPGRSGRDHVKSVVQRISSENSDDPLFRKAVEYSARLQNHQGRYGPKKKPARDYKITGKIQKGSTPQGYRPTAPSRAVGGGRTAASRPSAEDVLRERRERRARLQQQYQAQSTYQGVNERRRQKALNQPANAASE</sequence>
<accession>A0A0B7JVQ5</accession>
<feature type="compositionally biased region" description="Basic and acidic residues" evidence="1">
    <location>
        <begin position="286"/>
        <end position="296"/>
    </location>
</feature>
<protein>
    <submittedName>
        <fullName evidence="2">Uncharacterized protein</fullName>
    </submittedName>
</protein>
<reference evidence="2" key="1">
    <citation type="submission" date="2015-01" db="EMBL/GenBank/DDBJ databases">
        <authorList>
            <person name="Durling Mikael"/>
        </authorList>
    </citation>
    <scope>NUCLEOTIDE SEQUENCE</scope>
</reference>
<evidence type="ECO:0000256" key="1">
    <source>
        <dbReference type="SAM" id="MobiDB-lite"/>
    </source>
</evidence>